<comment type="caution">
    <text evidence="3">The sequence shown here is derived from an EMBL/GenBank/DDBJ whole genome shotgun (WGS) entry which is preliminary data.</text>
</comment>
<evidence type="ECO:0000256" key="2">
    <source>
        <dbReference type="SAM" id="Phobius"/>
    </source>
</evidence>
<evidence type="ECO:0000313" key="4">
    <source>
        <dbReference type="Proteomes" id="UP001139011"/>
    </source>
</evidence>
<dbReference type="Proteomes" id="UP001139011">
    <property type="component" value="Unassembled WGS sequence"/>
</dbReference>
<feature type="compositionally biased region" description="Low complexity" evidence="1">
    <location>
        <begin position="50"/>
        <end position="60"/>
    </location>
</feature>
<reference evidence="3" key="1">
    <citation type="submission" date="2021-09" db="EMBL/GenBank/DDBJ databases">
        <title>Genome analysis of Fictibacillus sp. KIGAM418 isolated from marine sediment.</title>
        <authorList>
            <person name="Seo M.-J."/>
            <person name="Cho E.-S."/>
            <person name="Hwang C.Y."/>
        </authorList>
    </citation>
    <scope>NUCLEOTIDE SEQUENCE</scope>
    <source>
        <strain evidence="3">KIGAM418</strain>
    </source>
</reference>
<dbReference type="EMBL" id="JAIWJX010000002">
    <property type="protein sequence ID" value="MCK6255357.1"/>
    <property type="molecule type" value="Genomic_DNA"/>
</dbReference>
<evidence type="ECO:0000256" key="1">
    <source>
        <dbReference type="SAM" id="MobiDB-lite"/>
    </source>
</evidence>
<keyword evidence="4" id="KW-1185">Reference proteome</keyword>
<organism evidence="3 4">
    <name type="scientific">Fictibacillus marinisediminis</name>
    <dbReference type="NCBI Taxonomy" id="2878389"/>
    <lineage>
        <taxon>Bacteria</taxon>
        <taxon>Bacillati</taxon>
        <taxon>Bacillota</taxon>
        <taxon>Bacilli</taxon>
        <taxon>Bacillales</taxon>
        <taxon>Fictibacillaceae</taxon>
        <taxon>Fictibacillus</taxon>
    </lineage>
</organism>
<proteinExistence type="predicted"/>
<name>A0A9X2BDS0_9BACL</name>
<accession>A0A9X2BDS0</accession>
<dbReference type="RefSeq" id="WP_248251195.1">
    <property type="nucleotide sequence ID" value="NZ_JAIWJX010000002.1"/>
</dbReference>
<keyword evidence="2" id="KW-0812">Transmembrane</keyword>
<feature type="region of interest" description="Disordered" evidence="1">
    <location>
        <begin position="33"/>
        <end position="60"/>
    </location>
</feature>
<keyword evidence="2" id="KW-1133">Transmembrane helix</keyword>
<protein>
    <submittedName>
        <fullName evidence="3">Uncharacterized protein</fullName>
    </submittedName>
</protein>
<keyword evidence="2" id="KW-0472">Membrane</keyword>
<feature type="transmembrane region" description="Helical" evidence="2">
    <location>
        <begin position="87"/>
        <end position="104"/>
    </location>
</feature>
<gene>
    <name evidence="3" type="ORF">LCY76_01795</name>
</gene>
<sequence>MKISIKNVNVDSITMKGSLNIGKTLIIKRYAKEKSAQTGDNKTPDEPASNNYTTETNKTTKTITPSGIHIIENNIKKTKEEKAEEQLLANASLLYFILITLLATPQS</sequence>
<evidence type="ECO:0000313" key="3">
    <source>
        <dbReference type="EMBL" id="MCK6255357.1"/>
    </source>
</evidence>
<dbReference type="AlphaFoldDB" id="A0A9X2BDS0"/>